<evidence type="ECO:0000256" key="5">
    <source>
        <dbReference type="ARBA" id="ARBA00023002"/>
    </source>
</evidence>
<evidence type="ECO:0000256" key="6">
    <source>
        <dbReference type="ARBA" id="ARBA00023004"/>
    </source>
</evidence>
<keyword evidence="3 8" id="KW-0349">Heme</keyword>
<dbReference type="Proteomes" id="UP000593568">
    <property type="component" value="Unassembled WGS sequence"/>
</dbReference>
<dbReference type="Gene3D" id="1.10.630.10">
    <property type="entry name" value="Cytochrome P450"/>
    <property type="match status" value="1"/>
</dbReference>
<sequence length="347" mass="38977">VEEADNLVRYVYNLCTSAGGLVNVRVASQQYCGNVPRKMLFNRRYFGEGKEDGGPGFEEEEHISAVFTILAYLYSFCVSDYLPRLRGLDLDGHEKWRNGEKEDVDDLLDVMISMKDAHDDPILTPDEIKAQITEIMIATVDNPSNAVEWALAEMLNQPEIMEKAAEEIDRIVGRERLVQETDFTNLNYVKACAREAFRLHPIAPFNVPHVSVADTTVANYFIPKGSHVLLSRTGLGRNPKFWDDPLKFKPERHLKGDGVSLALTESELRFISFSTGMRGCKGVLLGTSMTVMLFARLLQCFTWTIPPTSQKPIDLSEAKYNMFLANPLVAVAKPRLPSHVYASLSLN</sequence>
<reference evidence="9 10" key="1">
    <citation type="journal article" date="2019" name="Genome Biol. Evol.">
        <title>Insights into the evolution of the New World diploid cottons (Gossypium, subgenus Houzingenia) based on genome sequencing.</title>
        <authorList>
            <person name="Grover C.E."/>
            <person name="Arick M.A. 2nd"/>
            <person name="Thrash A."/>
            <person name="Conover J.L."/>
            <person name="Sanders W.S."/>
            <person name="Peterson D.G."/>
            <person name="Frelichowski J.E."/>
            <person name="Scheffler J.A."/>
            <person name="Scheffler B.E."/>
            <person name="Wendel J.F."/>
        </authorList>
    </citation>
    <scope>NUCLEOTIDE SEQUENCE [LARGE SCALE GENOMIC DNA]</scope>
    <source>
        <strain evidence="9">8</strain>
        <tissue evidence="9">Leaf</tissue>
    </source>
</reference>
<dbReference type="InterPro" id="IPR036396">
    <property type="entry name" value="Cyt_P450_sf"/>
</dbReference>
<evidence type="ECO:0000256" key="3">
    <source>
        <dbReference type="ARBA" id="ARBA00022617"/>
    </source>
</evidence>
<dbReference type="GO" id="GO:0016705">
    <property type="term" value="F:oxidoreductase activity, acting on paired donors, with incorporation or reduction of molecular oxygen"/>
    <property type="evidence" value="ECO:0007669"/>
    <property type="project" value="InterPro"/>
</dbReference>
<comment type="cofactor">
    <cofactor evidence="1 8">
        <name>heme</name>
        <dbReference type="ChEBI" id="CHEBI:30413"/>
    </cofactor>
</comment>
<comment type="similarity">
    <text evidence="2">Belongs to the cytochrome P450 family.</text>
</comment>
<evidence type="ECO:0000256" key="1">
    <source>
        <dbReference type="ARBA" id="ARBA00001971"/>
    </source>
</evidence>
<dbReference type="GO" id="GO:0004497">
    <property type="term" value="F:monooxygenase activity"/>
    <property type="evidence" value="ECO:0007669"/>
    <property type="project" value="UniProtKB-KW"/>
</dbReference>
<accession>A0A7J9ENJ8</accession>
<keyword evidence="4 8" id="KW-0479">Metal-binding</keyword>
<evidence type="ECO:0000313" key="10">
    <source>
        <dbReference type="Proteomes" id="UP000593568"/>
    </source>
</evidence>
<gene>
    <name evidence="9" type="ORF">Gotri_009797</name>
</gene>
<name>A0A7J9ENJ8_9ROSI</name>
<organism evidence="9 10">
    <name type="scientific">Gossypium trilobum</name>
    <dbReference type="NCBI Taxonomy" id="34281"/>
    <lineage>
        <taxon>Eukaryota</taxon>
        <taxon>Viridiplantae</taxon>
        <taxon>Streptophyta</taxon>
        <taxon>Embryophyta</taxon>
        <taxon>Tracheophyta</taxon>
        <taxon>Spermatophyta</taxon>
        <taxon>Magnoliopsida</taxon>
        <taxon>eudicotyledons</taxon>
        <taxon>Gunneridae</taxon>
        <taxon>Pentapetalae</taxon>
        <taxon>rosids</taxon>
        <taxon>malvids</taxon>
        <taxon>Malvales</taxon>
        <taxon>Malvaceae</taxon>
        <taxon>Malvoideae</taxon>
        <taxon>Gossypium</taxon>
    </lineage>
</organism>
<dbReference type="EMBL" id="JABEZW010000009">
    <property type="protein sequence ID" value="MBA0774597.1"/>
    <property type="molecule type" value="Genomic_DNA"/>
</dbReference>
<dbReference type="PANTHER" id="PTHR47944">
    <property type="entry name" value="CYTOCHROME P450 98A9"/>
    <property type="match status" value="1"/>
</dbReference>
<dbReference type="AlphaFoldDB" id="A0A7J9ENJ8"/>
<dbReference type="SUPFAM" id="SSF48264">
    <property type="entry name" value="Cytochrome P450"/>
    <property type="match status" value="1"/>
</dbReference>
<feature type="binding site" description="axial binding residue" evidence="8">
    <location>
        <position position="280"/>
    </location>
    <ligand>
        <name>heme</name>
        <dbReference type="ChEBI" id="CHEBI:30413"/>
    </ligand>
    <ligandPart>
        <name>Fe</name>
        <dbReference type="ChEBI" id="CHEBI:18248"/>
    </ligandPart>
</feature>
<feature type="non-terminal residue" evidence="9">
    <location>
        <position position="1"/>
    </location>
</feature>
<evidence type="ECO:0000256" key="4">
    <source>
        <dbReference type="ARBA" id="ARBA00022723"/>
    </source>
</evidence>
<keyword evidence="10" id="KW-1185">Reference proteome</keyword>
<dbReference type="InterPro" id="IPR002401">
    <property type="entry name" value="Cyt_P450_E_grp-I"/>
</dbReference>
<dbReference type="Pfam" id="PF00067">
    <property type="entry name" value="p450"/>
    <property type="match status" value="1"/>
</dbReference>
<keyword evidence="6 8" id="KW-0408">Iron</keyword>
<evidence type="ECO:0000313" key="9">
    <source>
        <dbReference type="EMBL" id="MBA0774597.1"/>
    </source>
</evidence>
<dbReference type="InterPro" id="IPR001128">
    <property type="entry name" value="Cyt_P450"/>
</dbReference>
<dbReference type="GO" id="GO:0005506">
    <property type="term" value="F:iron ion binding"/>
    <property type="evidence" value="ECO:0007669"/>
    <property type="project" value="InterPro"/>
</dbReference>
<proteinExistence type="inferred from homology"/>
<protein>
    <submittedName>
        <fullName evidence="9">Uncharacterized protein</fullName>
    </submittedName>
</protein>
<comment type="caution">
    <text evidence="9">The sequence shown here is derived from an EMBL/GenBank/DDBJ whole genome shotgun (WGS) entry which is preliminary data.</text>
</comment>
<keyword evidence="5" id="KW-0560">Oxidoreductase</keyword>
<evidence type="ECO:0000256" key="2">
    <source>
        <dbReference type="ARBA" id="ARBA00010617"/>
    </source>
</evidence>
<keyword evidence="7" id="KW-0503">Monooxygenase</keyword>
<dbReference type="GO" id="GO:0044550">
    <property type="term" value="P:secondary metabolite biosynthetic process"/>
    <property type="evidence" value="ECO:0007669"/>
    <property type="project" value="UniProtKB-ARBA"/>
</dbReference>
<dbReference type="PANTHER" id="PTHR47944:SF4">
    <property type="entry name" value="OS09G0441700 PROTEIN"/>
    <property type="match status" value="1"/>
</dbReference>
<evidence type="ECO:0000256" key="7">
    <source>
        <dbReference type="ARBA" id="ARBA00023033"/>
    </source>
</evidence>
<dbReference type="PRINTS" id="PR00463">
    <property type="entry name" value="EP450I"/>
</dbReference>
<dbReference type="GO" id="GO:0020037">
    <property type="term" value="F:heme binding"/>
    <property type="evidence" value="ECO:0007669"/>
    <property type="project" value="InterPro"/>
</dbReference>
<evidence type="ECO:0000256" key="8">
    <source>
        <dbReference type="PIRSR" id="PIRSR602401-1"/>
    </source>
</evidence>